<evidence type="ECO:0000313" key="2">
    <source>
        <dbReference type="Proteomes" id="UP001148662"/>
    </source>
</evidence>
<protein>
    <submittedName>
        <fullName evidence="1">Uncharacterized protein</fullName>
    </submittedName>
</protein>
<keyword evidence="2" id="KW-1185">Reference proteome</keyword>
<dbReference type="Proteomes" id="UP001148662">
    <property type="component" value="Unassembled WGS sequence"/>
</dbReference>
<organism evidence="1 2">
    <name type="scientific">Phlebia brevispora</name>
    <dbReference type="NCBI Taxonomy" id="194682"/>
    <lineage>
        <taxon>Eukaryota</taxon>
        <taxon>Fungi</taxon>
        <taxon>Dikarya</taxon>
        <taxon>Basidiomycota</taxon>
        <taxon>Agaricomycotina</taxon>
        <taxon>Agaricomycetes</taxon>
        <taxon>Polyporales</taxon>
        <taxon>Meruliaceae</taxon>
        <taxon>Phlebia</taxon>
    </lineage>
</organism>
<accession>A0ACC1TEL0</accession>
<gene>
    <name evidence="1" type="ORF">NM688_g404</name>
</gene>
<name>A0ACC1TEL0_9APHY</name>
<proteinExistence type="predicted"/>
<evidence type="ECO:0000313" key="1">
    <source>
        <dbReference type="EMBL" id="KAJ3559343.1"/>
    </source>
</evidence>
<comment type="caution">
    <text evidence="1">The sequence shown here is derived from an EMBL/GenBank/DDBJ whole genome shotgun (WGS) entry which is preliminary data.</text>
</comment>
<sequence>MRRGGGTGRREAAAAGGATGAAVIGAATGEKVMQEQEQKREQKQEKKEAKKEKETHKDDNKTKKESDGKPNTGDRGAYAEDEHAECKANLRRATLTPRAHVLGTPGARWGGIEVGTDGYKHGENVDLDEGGGYDTDYHPADMHPEGAEHSKEHAEAEKAKEPAAEKDSEKPLQGSGHEEQATSQQQKSKKAGFMAKMKGEALTLLGKVEGKKGQEKVEEGQRLKSGQAAATH</sequence>
<reference evidence="1" key="1">
    <citation type="submission" date="2022-07" db="EMBL/GenBank/DDBJ databases">
        <title>Genome Sequence of Phlebia brevispora.</title>
        <authorList>
            <person name="Buettner E."/>
        </authorList>
    </citation>
    <scope>NUCLEOTIDE SEQUENCE</scope>
    <source>
        <strain evidence="1">MPL23</strain>
    </source>
</reference>
<dbReference type="EMBL" id="JANHOG010000031">
    <property type="protein sequence ID" value="KAJ3559343.1"/>
    <property type="molecule type" value="Genomic_DNA"/>
</dbReference>